<accession>A0A9N9FFJ0</accession>
<gene>
    <name evidence="1" type="ORF">CPELLU_LOCUS3801</name>
</gene>
<keyword evidence="2" id="KW-1185">Reference proteome</keyword>
<protein>
    <submittedName>
        <fullName evidence="1">13298_t:CDS:1</fullName>
    </submittedName>
</protein>
<name>A0A9N9FFJ0_9GLOM</name>
<sequence>MILYKYNAHIQEQQKEHKIKDTILLNFFKLNLKGLNLYINTLQQVYKNSLLNSYLTNNIIPIVADWSEQVFTQQAITFYLQNYADNNSLQDQQIVDKDDILEVLQKNQLALPIID</sequence>
<organism evidence="1 2">
    <name type="scientific">Cetraspora pellucida</name>
    <dbReference type="NCBI Taxonomy" id="1433469"/>
    <lineage>
        <taxon>Eukaryota</taxon>
        <taxon>Fungi</taxon>
        <taxon>Fungi incertae sedis</taxon>
        <taxon>Mucoromycota</taxon>
        <taxon>Glomeromycotina</taxon>
        <taxon>Glomeromycetes</taxon>
        <taxon>Diversisporales</taxon>
        <taxon>Gigasporaceae</taxon>
        <taxon>Cetraspora</taxon>
    </lineage>
</organism>
<reference evidence="1" key="1">
    <citation type="submission" date="2021-06" db="EMBL/GenBank/DDBJ databases">
        <authorList>
            <person name="Kallberg Y."/>
            <person name="Tangrot J."/>
            <person name="Rosling A."/>
        </authorList>
    </citation>
    <scope>NUCLEOTIDE SEQUENCE</scope>
    <source>
        <strain evidence="1">FL966</strain>
    </source>
</reference>
<dbReference type="EMBL" id="CAJVQA010001890">
    <property type="protein sequence ID" value="CAG8530080.1"/>
    <property type="molecule type" value="Genomic_DNA"/>
</dbReference>
<proteinExistence type="predicted"/>
<evidence type="ECO:0000313" key="1">
    <source>
        <dbReference type="EMBL" id="CAG8530080.1"/>
    </source>
</evidence>
<dbReference type="OrthoDB" id="2426429at2759"/>
<dbReference type="AlphaFoldDB" id="A0A9N9FFJ0"/>
<dbReference type="Proteomes" id="UP000789759">
    <property type="component" value="Unassembled WGS sequence"/>
</dbReference>
<evidence type="ECO:0000313" key="2">
    <source>
        <dbReference type="Proteomes" id="UP000789759"/>
    </source>
</evidence>
<comment type="caution">
    <text evidence="1">The sequence shown here is derived from an EMBL/GenBank/DDBJ whole genome shotgun (WGS) entry which is preliminary data.</text>
</comment>